<feature type="region of interest" description="Disordered" evidence="5">
    <location>
        <begin position="331"/>
        <end position="364"/>
    </location>
</feature>
<dbReference type="EMBL" id="JADFTS010000006">
    <property type="protein sequence ID" value="KAF9601554.1"/>
    <property type="molecule type" value="Genomic_DNA"/>
</dbReference>
<dbReference type="Gene3D" id="3.30.70.330">
    <property type="match status" value="1"/>
</dbReference>
<evidence type="ECO:0000313" key="7">
    <source>
        <dbReference type="EMBL" id="KAF9601554.1"/>
    </source>
</evidence>
<feature type="compositionally biased region" description="Polar residues" evidence="5">
    <location>
        <begin position="285"/>
        <end position="306"/>
    </location>
</feature>
<keyword evidence="3" id="KW-0866">Nonsense-mediated mRNA decay</keyword>
<dbReference type="PANTHER" id="PTHR13112">
    <property type="entry name" value="UPF3 REGULATOR OF NONSENSE TRANSCRIPTS-LIKE PROTEIN"/>
    <property type="match status" value="1"/>
</dbReference>
<evidence type="ECO:0000256" key="2">
    <source>
        <dbReference type="ARBA" id="ARBA00005991"/>
    </source>
</evidence>
<feature type="compositionally biased region" description="Polar residues" evidence="5">
    <location>
        <begin position="171"/>
        <end position="181"/>
    </location>
</feature>
<protein>
    <recommendedName>
        <fullName evidence="6">UPF3 domain-containing protein</fullName>
    </recommendedName>
</protein>
<keyword evidence="4" id="KW-0539">Nucleus</keyword>
<name>A0A835LS87_9MAGN</name>
<dbReference type="OrthoDB" id="18087at2759"/>
<dbReference type="PANTHER" id="PTHR13112:SF0">
    <property type="entry name" value="FI21285P1"/>
    <property type="match status" value="1"/>
</dbReference>
<dbReference type="GO" id="GO:0005730">
    <property type="term" value="C:nucleolus"/>
    <property type="evidence" value="ECO:0007669"/>
    <property type="project" value="TreeGrafter"/>
</dbReference>
<dbReference type="Proteomes" id="UP000631114">
    <property type="component" value="Unassembled WGS sequence"/>
</dbReference>
<dbReference type="InterPro" id="IPR039722">
    <property type="entry name" value="Upf3"/>
</dbReference>
<comment type="similarity">
    <text evidence="2">Belongs to the RENT3 family.</text>
</comment>
<dbReference type="InterPro" id="IPR005120">
    <property type="entry name" value="UPF3_dom"/>
</dbReference>
<evidence type="ECO:0000256" key="4">
    <source>
        <dbReference type="ARBA" id="ARBA00023242"/>
    </source>
</evidence>
<dbReference type="GO" id="GO:0005737">
    <property type="term" value="C:cytoplasm"/>
    <property type="evidence" value="ECO:0007669"/>
    <property type="project" value="TreeGrafter"/>
</dbReference>
<evidence type="ECO:0000256" key="3">
    <source>
        <dbReference type="ARBA" id="ARBA00023161"/>
    </source>
</evidence>
<feature type="region of interest" description="Disordered" evidence="5">
    <location>
        <begin position="166"/>
        <end position="213"/>
    </location>
</feature>
<sequence>MKDRYDRTKVVLRHLPPTLSHSVLTEQIDSRFSGRYKWLSFLQGKNSLKHQKYSRAYIDFRRAEDVVEFAEFFDGHVFVNEKGTQLKAIVEYAPSQRVPKSWSKKDGREGTISKDPEYLEFLEILAKPVENLPSAEVQLEKREAERAGAPKEALIVTPLMDFVRQRRAAKSGSQRSSSNGKPSRRTIGASPGTSRSAPTKRGSEKRRASTSMYVMRDSTKNGIGKDKPAYILVPRHEDHPPMDRSVSVATESGAEIIADESGASGTVDLGKKKVILLKGKEREGSQSYTGVSQQRNVTASVRNSGGSPAFKQGQRSEVGGKIIRSILINKEPRQSQPSTAVQSEQQIQNLPSEKEKRPPRSSNIRSALRDNLSSVSHPACGADFDGKRTVDVIGSDPHGSGFMNDKRTKNKDRPDRTVWIHRRSDGFHGNDDTLSLSESLENMSIPHHTLATGTSKLGDDISGNHRNPSSSHVDMRVDQPNSSRSGEAKTIGSIRSSSMENGSHRYGGRRGPVQGMKDVDGSLYLSEGKPTKRGGATGYGSHEKQVWVQKSGSGT</sequence>
<dbReference type="AlphaFoldDB" id="A0A835LS87"/>
<feature type="region of interest" description="Disordered" evidence="5">
    <location>
        <begin position="450"/>
        <end position="555"/>
    </location>
</feature>
<organism evidence="7 8">
    <name type="scientific">Coptis chinensis</name>
    <dbReference type="NCBI Taxonomy" id="261450"/>
    <lineage>
        <taxon>Eukaryota</taxon>
        <taxon>Viridiplantae</taxon>
        <taxon>Streptophyta</taxon>
        <taxon>Embryophyta</taxon>
        <taxon>Tracheophyta</taxon>
        <taxon>Spermatophyta</taxon>
        <taxon>Magnoliopsida</taxon>
        <taxon>Ranunculales</taxon>
        <taxon>Ranunculaceae</taxon>
        <taxon>Coptidoideae</taxon>
        <taxon>Coptis</taxon>
    </lineage>
</organism>
<dbReference type="Pfam" id="PF03467">
    <property type="entry name" value="Smg4_UPF3"/>
    <property type="match status" value="1"/>
</dbReference>
<evidence type="ECO:0000259" key="6">
    <source>
        <dbReference type="Pfam" id="PF03467"/>
    </source>
</evidence>
<dbReference type="InterPro" id="IPR012677">
    <property type="entry name" value="Nucleotide-bd_a/b_plait_sf"/>
</dbReference>
<evidence type="ECO:0000313" key="8">
    <source>
        <dbReference type="Proteomes" id="UP000631114"/>
    </source>
</evidence>
<evidence type="ECO:0000256" key="5">
    <source>
        <dbReference type="SAM" id="MobiDB-lite"/>
    </source>
</evidence>
<evidence type="ECO:0000256" key="1">
    <source>
        <dbReference type="ARBA" id="ARBA00004123"/>
    </source>
</evidence>
<keyword evidence="8" id="KW-1185">Reference proteome</keyword>
<accession>A0A835LS87</accession>
<dbReference type="CDD" id="cd12455">
    <property type="entry name" value="RRM_like_Smg4_UPF3"/>
    <property type="match status" value="1"/>
</dbReference>
<reference evidence="7 8" key="1">
    <citation type="submission" date="2020-10" db="EMBL/GenBank/DDBJ databases">
        <title>The Coptis chinensis genome and diversification of protoberbering-type alkaloids.</title>
        <authorList>
            <person name="Wang B."/>
            <person name="Shu S."/>
            <person name="Song C."/>
            <person name="Liu Y."/>
        </authorList>
    </citation>
    <scope>NUCLEOTIDE SEQUENCE [LARGE SCALE GENOMIC DNA]</scope>
    <source>
        <strain evidence="7">HL-2020</strain>
        <tissue evidence="7">Leaf</tissue>
    </source>
</reference>
<comment type="subcellular location">
    <subcellularLocation>
        <location evidence="1">Nucleus</location>
    </subcellularLocation>
</comment>
<feature type="compositionally biased region" description="Polar residues" evidence="5">
    <location>
        <begin position="334"/>
        <end position="351"/>
    </location>
</feature>
<dbReference type="GO" id="GO:0000184">
    <property type="term" value="P:nuclear-transcribed mRNA catabolic process, nonsense-mediated decay"/>
    <property type="evidence" value="ECO:0007669"/>
    <property type="project" value="UniProtKB-KW"/>
</dbReference>
<proteinExistence type="inferred from homology"/>
<comment type="caution">
    <text evidence="7">The sequence shown here is derived from an EMBL/GenBank/DDBJ whole genome shotgun (WGS) entry which is preliminary data.</text>
</comment>
<dbReference type="GO" id="GO:0045727">
    <property type="term" value="P:positive regulation of translation"/>
    <property type="evidence" value="ECO:0007669"/>
    <property type="project" value="TreeGrafter"/>
</dbReference>
<feature type="domain" description="UPF3" evidence="6">
    <location>
        <begin position="7"/>
        <end position="167"/>
    </location>
</feature>
<feature type="region of interest" description="Disordered" evidence="5">
    <location>
        <begin position="282"/>
        <end position="316"/>
    </location>
</feature>
<dbReference type="GO" id="GO:0003729">
    <property type="term" value="F:mRNA binding"/>
    <property type="evidence" value="ECO:0007669"/>
    <property type="project" value="TreeGrafter"/>
</dbReference>
<dbReference type="SUPFAM" id="SSF54928">
    <property type="entry name" value="RNA-binding domain, RBD"/>
    <property type="match status" value="1"/>
</dbReference>
<dbReference type="InterPro" id="IPR035979">
    <property type="entry name" value="RBD_domain_sf"/>
</dbReference>
<gene>
    <name evidence="7" type="ORF">IFM89_020382</name>
</gene>